<reference evidence="1 2" key="1">
    <citation type="submission" date="2018-11" db="EMBL/GenBank/DDBJ databases">
        <title>Rufibacter latericius sp. nov., isolated from water in Baiyang Lake.</title>
        <authorList>
            <person name="Yang Y."/>
        </authorList>
    </citation>
    <scope>NUCLEOTIDE SEQUENCE [LARGE SCALE GENOMIC DNA]</scope>
    <source>
        <strain evidence="1 2">R-22-1c-1</strain>
    </source>
</reference>
<dbReference type="EMBL" id="RJJD01000005">
    <property type="protein sequence ID" value="RNI26916.1"/>
    <property type="molecule type" value="Genomic_DNA"/>
</dbReference>
<evidence type="ECO:0000313" key="1">
    <source>
        <dbReference type="EMBL" id="RNI26916.1"/>
    </source>
</evidence>
<dbReference type="Proteomes" id="UP000272117">
    <property type="component" value="Unassembled WGS sequence"/>
</dbReference>
<accession>A0A3M9MMZ6</accession>
<dbReference type="Gene3D" id="2.40.50.140">
    <property type="entry name" value="Nucleic acid-binding proteins"/>
    <property type="match status" value="1"/>
</dbReference>
<organism evidence="1 2">
    <name type="scientific">Rufibacter latericius</name>
    <dbReference type="NCBI Taxonomy" id="2487040"/>
    <lineage>
        <taxon>Bacteria</taxon>
        <taxon>Pseudomonadati</taxon>
        <taxon>Bacteroidota</taxon>
        <taxon>Cytophagia</taxon>
        <taxon>Cytophagales</taxon>
        <taxon>Hymenobacteraceae</taxon>
        <taxon>Rufibacter</taxon>
    </lineage>
</organism>
<sequence>MKHFGFVKDFNIEKGYGFIGHNGQDYFFHQKNAQSATATLISKVVHFQLIDSKKHVGKKEAVDVSLLTLAEDFDQLLAYINGCDKGFRQKLLSNLTFTELKKLFNKITSRIHKIDSLGSYEIVVEFLSGLKVINQPYQDFTAYIHSICSPDFQFRLWLDNLSNSFNEEYVINSLGLLDTTTLDKVLKVGNETVNKAYFLSELSHVGRIDTEGKKGQVFSLFNKLSQLHKSSAFINELKTLIRDWSSSHFKIIYWLEGFDDYFDFHEFKPYVSLLEPSKQKIYVKKILSLIHRKEQAYTLQDILSIKDNVIDYGIAQAVQGIDGSKLDFSVSIILQTLEDLSNHAKPEMGKIYDIIVNQFVESSDVLQVTGFFNECAGRYYPKISKVVDEETLKEMVTISYQRNDKQKPFEFCEGRKAVNVATKEEALCERTNAAFWWCNNQKCYQNSLALRKPEEWERYTLLDFLSILNIKFDSNDYEIFLGYINKANKFLKHLNCRACKSIMRPAEQSNFAVNRITKFRCNNEACVQYLPVKGKDENKTVYISRCINKDCNDVIDSRDSVRCVPEGKAQGSCGWYICNNCNACCATDKIDQRKHILQKTGQSYSCHDVGHRGIQISCNKCGHKMEGNDQSSLYATRLEWFIQNREVSKSIRKSGQNNSGKWWFLLERGKYTYDEFKEKLASYSSCGFYIPDLDKEKDLQLLVEGSTAKLGYEGARNLKCTSCSHEISLSKEIDKFNVMKKYHKQYLFAVV</sequence>
<dbReference type="InterPro" id="IPR012340">
    <property type="entry name" value="NA-bd_OB-fold"/>
</dbReference>
<keyword evidence="2" id="KW-1185">Reference proteome</keyword>
<evidence type="ECO:0000313" key="2">
    <source>
        <dbReference type="Proteomes" id="UP000272117"/>
    </source>
</evidence>
<protein>
    <submittedName>
        <fullName evidence="1">Cold shock domain-containing protein</fullName>
    </submittedName>
</protein>
<dbReference type="SUPFAM" id="SSF50249">
    <property type="entry name" value="Nucleic acid-binding proteins"/>
    <property type="match status" value="1"/>
</dbReference>
<dbReference type="OrthoDB" id="1397991at2"/>
<gene>
    <name evidence="1" type="ORF">EFB08_10600</name>
</gene>
<dbReference type="RefSeq" id="WP_123126923.1">
    <property type="nucleotide sequence ID" value="NZ_RJJD01000005.1"/>
</dbReference>
<dbReference type="AlphaFoldDB" id="A0A3M9MMZ6"/>
<name>A0A3M9MMZ6_9BACT</name>
<proteinExistence type="predicted"/>
<comment type="caution">
    <text evidence="1">The sequence shown here is derived from an EMBL/GenBank/DDBJ whole genome shotgun (WGS) entry which is preliminary data.</text>
</comment>